<accession>A0A7J9CFD6</accession>
<evidence type="ECO:0000313" key="2">
    <source>
        <dbReference type="Proteomes" id="UP000593579"/>
    </source>
</evidence>
<evidence type="ECO:0000313" key="1">
    <source>
        <dbReference type="EMBL" id="MBA0746855.1"/>
    </source>
</evidence>
<proteinExistence type="predicted"/>
<feature type="non-terminal residue" evidence="1">
    <location>
        <position position="148"/>
    </location>
</feature>
<dbReference type="OrthoDB" id="1935929at2759"/>
<keyword evidence="2" id="KW-1185">Reference proteome</keyword>
<name>A0A7J9CFD6_GOSGO</name>
<sequence>MARESEKWEYKTLRRWESKIRMGVSGAPREEHSIEAFQKTLDDCQLRDVGYSRTWFTWERENLLETSIRERLDRGAANDDWLKWEKMIKVNRNELKCAFSKKLEDLMAEGRDDDNLAALIDVKIQLNFEIDKDETFWEQKAIANWLHL</sequence>
<dbReference type="EMBL" id="JABEZY010000009">
    <property type="protein sequence ID" value="MBA0746855.1"/>
    <property type="molecule type" value="Genomic_DNA"/>
</dbReference>
<reference evidence="1 2" key="1">
    <citation type="journal article" date="2019" name="Genome Biol. Evol.">
        <title>Insights into the evolution of the New World diploid cottons (Gossypium, subgenus Houzingenia) based on genome sequencing.</title>
        <authorList>
            <person name="Grover C.E."/>
            <person name="Arick M.A. 2nd"/>
            <person name="Thrash A."/>
            <person name="Conover J.L."/>
            <person name="Sanders W.S."/>
            <person name="Peterson D.G."/>
            <person name="Frelichowski J.E."/>
            <person name="Scheffler J.A."/>
            <person name="Scheffler B.E."/>
            <person name="Wendel J.F."/>
        </authorList>
    </citation>
    <scope>NUCLEOTIDE SEQUENCE [LARGE SCALE GENOMIC DNA]</scope>
    <source>
        <strain evidence="1">5</strain>
        <tissue evidence="1">Leaf</tissue>
    </source>
</reference>
<dbReference type="AlphaFoldDB" id="A0A7J9CFD6"/>
<organism evidence="1 2">
    <name type="scientific">Gossypium gossypioides</name>
    <name type="common">Mexican cotton</name>
    <name type="synonym">Selera gossypioides</name>
    <dbReference type="NCBI Taxonomy" id="34282"/>
    <lineage>
        <taxon>Eukaryota</taxon>
        <taxon>Viridiplantae</taxon>
        <taxon>Streptophyta</taxon>
        <taxon>Embryophyta</taxon>
        <taxon>Tracheophyta</taxon>
        <taxon>Spermatophyta</taxon>
        <taxon>Magnoliopsida</taxon>
        <taxon>eudicotyledons</taxon>
        <taxon>Gunneridae</taxon>
        <taxon>Pentapetalae</taxon>
        <taxon>rosids</taxon>
        <taxon>malvids</taxon>
        <taxon>Malvales</taxon>
        <taxon>Malvaceae</taxon>
        <taxon>Malvoideae</taxon>
        <taxon>Gossypium</taxon>
    </lineage>
</organism>
<gene>
    <name evidence="1" type="ORF">Gogos_009336</name>
</gene>
<dbReference type="Proteomes" id="UP000593579">
    <property type="component" value="Unassembled WGS sequence"/>
</dbReference>
<protein>
    <submittedName>
        <fullName evidence="1">Uncharacterized protein</fullName>
    </submittedName>
</protein>
<comment type="caution">
    <text evidence="1">The sequence shown here is derived from an EMBL/GenBank/DDBJ whole genome shotgun (WGS) entry which is preliminary data.</text>
</comment>